<dbReference type="EMBL" id="OU466858">
    <property type="protein sequence ID" value="CAH2044800.1"/>
    <property type="molecule type" value="Genomic_DNA"/>
</dbReference>
<dbReference type="PANTHER" id="PTHR37766:SF1">
    <property type="entry name" value="OS01G0897100 PROTEIN"/>
    <property type="match status" value="1"/>
</dbReference>
<protein>
    <submittedName>
        <fullName evidence="2">Uncharacterized protein</fullName>
    </submittedName>
</protein>
<evidence type="ECO:0000313" key="2">
    <source>
        <dbReference type="EMBL" id="CAH2044800.1"/>
    </source>
</evidence>
<accession>A0AAU9RKH8</accession>
<keyword evidence="3" id="KW-1185">Reference proteome</keyword>
<feature type="non-terminal residue" evidence="2">
    <location>
        <position position="519"/>
    </location>
</feature>
<dbReference type="Proteomes" id="UP000836841">
    <property type="component" value="Chromosome 2"/>
</dbReference>
<evidence type="ECO:0000256" key="1">
    <source>
        <dbReference type="SAM" id="MobiDB-lite"/>
    </source>
</evidence>
<proteinExistence type="predicted"/>
<dbReference type="AlphaFoldDB" id="A0AAU9RKH8"/>
<name>A0AAU9RKH8_THLAR</name>
<evidence type="ECO:0000313" key="3">
    <source>
        <dbReference type="Proteomes" id="UP000836841"/>
    </source>
</evidence>
<feature type="region of interest" description="Disordered" evidence="1">
    <location>
        <begin position="423"/>
        <end position="456"/>
    </location>
</feature>
<organism evidence="2 3">
    <name type="scientific">Thlaspi arvense</name>
    <name type="common">Field penny-cress</name>
    <dbReference type="NCBI Taxonomy" id="13288"/>
    <lineage>
        <taxon>Eukaryota</taxon>
        <taxon>Viridiplantae</taxon>
        <taxon>Streptophyta</taxon>
        <taxon>Embryophyta</taxon>
        <taxon>Tracheophyta</taxon>
        <taxon>Spermatophyta</taxon>
        <taxon>Magnoliopsida</taxon>
        <taxon>eudicotyledons</taxon>
        <taxon>Gunneridae</taxon>
        <taxon>Pentapetalae</taxon>
        <taxon>rosids</taxon>
        <taxon>malvids</taxon>
        <taxon>Brassicales</taxon>
        <taxon>Brassicaceae</taxon>
        <taxon>Thlaspideae</taxon>
        <taxon>Thlaspi</taxon>
    </lineage>
</organism>
<gene>
    <name evidence="2" type="ORF">TAV2_LOCUS6271</name>
</gene>
<sequence>IKWISTKMVNLFLSEPKRNDDAHNSSSNIDVILPLLNKLGSHIQSLVTRGARSEARLWLCSALSSVSISPRRQLNIFMKLLRSKPRKTQLVSQLLQMMFEKRPRKLGSVLAKKSYILEKFFEGDPKRILEWFSQFALGGGSDHKRGARALAQFAFANRDICWDELEWRGKHGQSPAVVATKPHYLLDLDVQRTIENFLDNVPEFWSSNEFAESLKDGQILSLDTNFFQDLFVRFMYEEDMNDVWDAVEEFLTEEPFSSLTQHLLITLEERDLCQFLELLGNCFNPRIESWDVGDSSCWLEVVLSRYAGTESIDELLLLNSTINQGRQLLRLILDENFSDERGMLKETMADVCRGLENGSSFSLLLRELSKMKRVEVIKVLGLLSWTIHFSLSEECQTPDSWESLFIENGIEFRRSSDHSLISHNGVSEESESDYDGRSRDSKKRHKKEKKKRKKKKKRAIDDDDDDLIDDELIGLHQISRSWLLSTDGFSATWSSVDLPEYMARHCLSTWMKWLLARRK</sequence>
<reference evidence="2 3" key="1">
    <citation type="submission" date="2022-03" db="EMBL/GenBank/DDBJ databases">
        <authorList>
            <person name="Nunn A."/>
            <person name="Chopra R."/>
            <person name="Nunn A."/>
            <person name="Contreras Garrido A."/>
        </authorList>
    </citation>
    <scope>NUCLEOTIDE SEQUENCE [LARGE SCALE GENOMIC DNA]</scope>
</reference>
<feature type="compositionally biased region" description="Basic residues" evidence="1">
    <location>
        <begin position="440"/>
        <end position="456"/>
    </location>
</feature>
<dbReference type="PANTHER" id="PTHR37766">
    <property type="entry name" value="OS01G0897100 PROTEIN"/>
    <property type="match status" value="1"/>
</dbReference>